<protein>
    <recommendedName>
        <fullName evidence="3">MFS transporter</fullName>
    </recommendedName>
</protein>
<name>A0AB39UY15_9GAMM</name>
<reference evidence="2" key="1">
    <citation type="submission" date="2024-05" db="EMBL/GenBank/DDBJ databases">
        <title>Genome sequencing of novel strain.</title>
        <authorList>
            <person name="Ganbat D."/>
            <person name="Ganbat S."/>
            <person name="Lee S.-J."/>
        </authorList>
    </citation>
    <scope>NUCLEOTIDE SEQUENCE</scope>
    <source>
        <strain evidence="2">SMD15-11</strain>
    </source>
</reference>
<dbReference type="EMBL" id="CP154858">
    <property type="protein sequence ID" value="XDT73121.1"/>
    <property type="molecule type" value="Genomic_DNA"/>
</dbReference>
<feature type="transmembrane region" description="Helical" evidence="1">
    <location>
        <begin position="82"/>
        <end position="103"/>
    </location>
</feature>
<evidence type="ECO:0000256" key="1">
    <source>
        <dbReference type="SAM" id="Phobius"/>
    </source>
</evidence>
<accession>A0AB39UY15</accession>
<sequence>MIDKGTLYYLTAWGAYLLAVTGLYALLWPLFRRIRRKGLQRFLRALYVWLFYTPAFAAAKGFQLAPAFMVVVYSAVEGETGMLVQGGLFYLGSLALFVSLYILDRALHAVLHPHGHKTTKAHAVRSGN</sequence>
<dbReference type="KEGG" id="tcd:AAIA72_03840"/>
<feature type="transmembrane region" description="Helical" evidence="1">
    <location>
        <begin position="49"/>
        <end position="76"/>
    </location>
</feature>
<feature type="transmembrane region" description="Helical" evidence="1">
    <location>
        <begin position="6"/>
        <end position="28"/>
    </location>
</feature>
<gene>
    <name evidence="2" type="ORF">AAIA72_03840</name>
</gene>
<keyword evidence="1" id="KW-1133">Transmembrane helix</keyword>
<evidence type="ECO:0000313" key="2">
    <source>
        <dbReference type="EMBL" id="XDT73121.1"/>
    </source>
</evidence>
<dbReference type="AlphaFoldDB" id="A0AB39UY15"/>
<proteinExistence type="predicted"/>
<keyword evidence="1" id="KW-0472">Membrane</keyword>
<dbReference type="RefSeq" id="WP_369602117.1">
    <property type="nucleotide sequence ID" value="NZ_CP154858.1"/>
</dbReference>
<evidence type="ECO:0008006" key="3">
    <source>
        <dbReference type="Google" id="ProtNLM"/>
    </source>
</evidence>
<keyword evidence="1" id="KW-0812">Transmembrane</keyword>
<organism evidence="2">
    <name type="scientific">Thermohahella caldifontis</name>
    <dbReference type="NCBI Taxonomy" id="3142973"/>
    <lineage>
        <taxon>Bacteria</taxon>
        <taxon>Pseudomonadati</taxon>
        <taxon>Pseudomonadota</taxon>
        <taxon>Gammaproteobacteria</taxon>
        <taxon>Oceanospirillales</taxon>
        <taxon>Hahellaceae</taxon>
        <taxon>Thermohahella</taxon>
    </lineage>
</organism>